<evidence type="ECO:0000313" key="4">
    <source>
        <dbReference type="Proteomes" id="UP001327560"/>
    </source>
</evidence>
<reference evidence="3 4" key="1">
    <citation type="submission" date="2023-10" db="EMBL/GenBank/DDBJ databases">
        <title>Chromosome-scale genome assembly provides insights into flower coloration mechanisms of Canna indica.</title>
        <authorList>
            <person name="Li C."/>
        </authorList>
    </citation>
    <scope>NUCLEOTIDE SEQUENCE [LARGE SCALE GENOMIC DNA]</scope>
    <source>
        <tissue evidence="3">Flower</tissue>
    </source>
</reference>
<feature type="region of interest" description="Disordered" evidence="1">
    <location>
        <begin position="76"/>
        <end position="115"/>
    </location>
</feature>
<evidence type="ECO:0000313" key="3">
    <source>
        <dbReference type="EMBL" id="WOK91512.1"/>
    </source>
</evidence>
<proteinExistence type="predicted"/>
<dbReference type="Proteomes" id="UP001327560">
    <property type="component" value="Chromosome 1"/>
</dbReference>
<organism evidence="3 4">
    <name type="scientific">Canna indica</name>
    <name type="common">Indian-shot</name>
    <dbReference type="NCBI Taxonomy" id="4628"/>
    <lineage>
        <taxon>Eukaryota</taxon>
        <taxon>Viridiplantae</taxon>
        <taxon>Streptophyta</taxon>
        <taxon>Embryophyta</taxon>
        <taxon>Tracheophyta</taxon>
        <taxon>Spermatophyta</taxon>
        <taxon>Magnoliopsida</taxon>
        <taxon>Liliopsida</taxon>
        <taxon>Zingiberales</taxon>
        <taxon>Cannaceae</taxon>
        <taxon>Canna</taxon>
    </lineage>
</organism>
<protein>
    <submittedName>
        <fullName evidence="3">Uncharacterized protein</fullName>
    </submittedName>
</protein>
<gene>
    <name evidence="3" type="ORF">Cni_G00203</name>
</gene>
<name>A0AAQ3JKX0_9LILI</name>
<sequence>MLRFIRGSFLRGGRQGRKGESKASIDWDESDVLKFLVPCVGQRRWPPPREPLLLHLCGSLSPSSRAPLPQSRMADALAAAVQEQQRQPHRNSQKAETEIERERERGLKMKRARSMRGERGSGWERVMGVGPAAEALISICCCCASVLLLCCVLLLLLLVSRLPRLSSLGPQPLVPPLPRPPITSLATIAIMRRFTIPVLSLPP</sequence>
<feature type="compositionally biased region" description="Basic and acidic residues" evidence="1">
    <location>
        <begin position="93"/>
        <end position="107"/>
    </location>
</feature>
<keyword evidence="2" id="KW-0812">Transmembrane</keyword>
<evidence type="ECO:0000256" key="2">
    <source>
        <dbReference type="SAM" id="Phobius"/>
    </source>
</evidence>
<evidence type="ECO:0000256" key="1">
    <source>
        <dbReference type="SAM" id="MobiDB-lite"/>
    </source>
</evidence>
<keyword evidence="2" id="KW-0472">Membrane</keyword>
<keyword evidence="4" id="KW-1185">Reference proteome</keyword>
<accession>A0AAQ3JKX0</accession>
<dbReference type="AlphaFoldDB" id="A0AAQ3JKX0"/>
<feature type="transmembrane region" description="Helical" evidence="2">
    <location>
        <begin position="135"/>
        <end position="159"/>
    </location>
</feature>
<keyword evidence="2" id="KW-1133">Transmembrane helix</keyword>
<dbReference type="EMBL" id="CP136890">
    <property type="protein sequence ID" value="WOK91512.1"/>
    <property type="molecule type" value="Genomic_DNA"/>
</dbReference>